<dbReference type="GO" id="GO:0035861">
    <property type="term" value="C:site of double-strand break"/>
    <property type="evidence" value="ECO:0007669"/>
    <property type="project" value="TreeGrafter"/>
</dbReference>
<accession>A0A1S3JGN4</accession>
<evidence type="ECO:0000256" key="10">
    <source>
        <dbReference type="ARBA" id="ARBA00023242"/>
    </source>
</evidence>
<evidence type="ECO:0000256" key="13">
    <source>
        <dbReference type="SAM" id="MobiDB-lite"/>
    </source>
</evidence>
<dbReference type="InterPro" id="IPR001841">
    <property type="entry name" value="Znf_RING"/>
</dbReference>
<evidence type="ECO:0000256" key="4">
    <source>
        <dbReference type="ARBA" id="ARBA00022679"/>
    </source>
</evidence>
<dbReference type="RefSeq" id="XP_013409306.1">
    <property type="nucleotide sequence ID" value="XM_013553852.1"/>
</dbReference>
<dbReference type="GO" id="GO:0005634">
    <property type="term" value="C:nucleus"/>
    <property type="evidence" value="ECO:0007669"/>
    <property type="project" value="UniProtKB-SubCell"/>
</dbReference>
<keyword evidence="10" id="KW-0539">Nucleus</keyword>
<organism evidence="15 16">
    <name type="scientific">Lingula anatina</name>
    <name type="common">Brachiopod</name>
    <name type="synonym">Lingula unguis</name>
    <dbReference type="NCBI Taxonomy" id="7574"/>
    <lineage>
        <taxon>Eukaryota</taxon>
        <taxon>Metazoa</taxon>
        <taxon>Spiralia</taxon>
        <taxon>Lophotrochozoa</taxon>
        <taxon>Brachiopoda</taxon>
        <taxon>Linguliformea</taxon>
        <taxon>Lingulata</taxon>
        <taxon>Lingulida</taxon>
        <taxon>Linguloidea</taxon>
        <taxon>Lingulidae</taxon>
        <taxon>Lingula</taxon>
    </lineage>
</organism>
<evidence type="ECO:0000256" key="8">
    <source>
        <dbReference type="ARBA" id="ARBA00022786"/>
    </source>
</evidence>
<feature type="compositionally biased region" description="Basic and acidic residues" evidence="13">
    <location>
        <begin position="1422"/>
        <end position="1434"/>
    </location>
</feature>
<keyword evidence="8" id="KW-0833">Ubl conjugation pathway</keyword>
<feature type="compositionally biased region" description="Low complexity" evidence="13">
    <location>
        <begin position="1121"/>
        <end position="1131"/>
    </location>
</feature>
<feature type="compositionally biased region" description="Polar residues" evidence="13">
    <location>
        <begin position="1247"/>
        <end position="1260"/>
    </location>
</feature>
<comment type="subcellular location">
    <subcellularLocation>
        <location evidence="2">Nucleus</location>
    </subcellularLocation>
</comment>
<feature type="compositionally biased region" description="Polar residues" evidence="13">
    <location>
        <begin position="1558"/>
        <end position="1574"/>
    </location>
</feature>
<keyword evidence="15" id="KW-1185">Reference proteome</keyword>
<feature type="compositionally biased region" description="Polar residues" evidence="13">
    <location>
        <begin position="565"/>
        <end position="576"/>
    </location>
</feature>
<feature type="compositionally biased region" description="Basic and acidic residues" evidence="13">
    <location>
        <begin position="1162"/>
        <end position="1174"/>
    </location>
</feature>
<keyword evidence="12" id="KW-0175">Coiled coil</keyword>
<keyword evidence="7 11" id="KW-0863">Zinc-finger</keyword>
<comment type="catalytic activity">
    <reaction evidence="1">
        <text>S-ubiquitinyl-[E2 ubiquitin-conjugating enzyme]-L-cysteine + [acceptor protein]-L-lysine = [E2 ubiquitin-conjugating enzyme]-L-cysteine + N(6)-ubiquitinyl-[acceptor protein]-L-lysine.</text>
        <dbReference type="EC" id="2.3.2.27"/>
    </reaction>
</comment>
<evidence type="ECO:0000256" key="1">
    <source>
        <dbReference type="ARBA" id="ARBA00000900"/>
    </source>
</evidence>
<feature type="compositionally biased region" description="Acidic residues" evidence="13">
    <location>
        <begin position="1584"/>
        <end position="1595"/>
    </location>
</feature>
<dbReference type="PANTHER" id="PTHR23328">
    <property type="entry name" value="RING-TYPE DOMAIN-CONTAINING PROTEIN"/>
    <property type="match status" value="1"/>
</dbReference>
<feature type="compositionally biased region" description="Basic and acidic residues" evidence="13">
    <location>
        <begin position="1108"/>
        <end position="1120"/>
    </location>
</feature>
<dbReference type="InterPro" id="IPR051657">
    <property type="entry name" value="RNF168/RNF169_E3_ubiq-ligase"/>
</dbReference>
<feature type="compositionally biased region" description="Polar residues" evidence="13">
    <location>
        <begin position="1648"/>
        <end position="1657"/>
    </location>
</feature>
<feature type="compositionally biased region" description="Polar residues" evidence="13">
    <location>
        <begin position="1292"/>
        <end position="1303"/>
    </location>
</feature>
<proteinExistence type="predicted"/>
<evidence type="ECO:0000313" key="16">
    <source>
        <dbReference type="RefSeq" id="XP_013409306.1"/>
    </source>
</evidence>
<feature type="compositionally biased region" description="Basic residues" evidence="13">
    <location>
        <begin position="1517"/>
        <end position="1527"/>
    </location>
</feature>
<gene>
    <name evidence="16" type="primary">LOC106172924</name>
</gene>
<feature type="compositionally biased region" description="Basic and acidic residues" evidence="13">
    <location>
        <begin position="1261"/>
        <end position="1270"/>
    </location>
</feature>
<dbReference type="GO" id="GO:0031491">
    <property type="term" value="F:nucleosome binding"/>
    <property type="evidence" value="ECO:0007669"/>
    <property type="project" value="TreeGrafter"/>
</dbReference>
<dbReference type="GO" id="GO:0008270">
    <property type="term" value="F:zinc ion binding"/>
    <property type="evidence" value="ECO:0007669"/>
    <property type="project" value="UniProtKB-KW"/>
</dbReference>
<feature type="compositionally biased region" description="Basic and acidic residues" evidence="13">
    <location>
        <begin position="1323"/>
        <end position="1346"/>
    </location>
</feature>
<evidence type="ECO:0000256" key="11">
    <source>
        <dbReference type="PROSITE-ProRule" id="PRU00175"/>
    </source>
</evidence>
<keyword evidence="6" id="KW-0227">DNA damage</keyword>
<dbReference type="CDD" id="cd16550">
    <property type="entry name" value="RING-HC_RNF168"/>
    <property type="match status" value="1"/>
</dbReference>
<dbReference type="GO" id="GO:0061630">
    <property type="term" value="F:ubiquitin protein ligase activity"/>
    <property type="evidence" value="ECO:0007669"/>
    <property type="project" value="UniProtKB-EC"/>
</dbReference>
<keyword evidence="9" id="KW-0862">Zinc</keyword>
<feature type="compositionally biased region" description="Polar residues" evidence="13">
    <location>
        <begin position="528"/>
        <end position="540"/>
    </location>
</feature>
<feature type="region of interest" description="Disordered" evidence="13">
    <location>
        <begin position="887"/>
        <end position="911"/>
    </location>
</feature>
<feature type="compositionally biased region" description="Acidic residues" evidence="13">
    <location>
        <begin position="1219"/>
        <end position="1231"/>
    </location>
</feature>
<keyword evidence="4" id="KW-0808">Transferase</keyword>
<evidence type="ECO:0000256" key="9">
    <source>
        <dbReference type="ARBA" id="ARBA00022833"/>
    </source>
</evidence>
<feature type="region of interest" description="Disordered" evidence="13">
    <location>
        <begin position="1"/>
        <end position="22"/>
    </location>
</feature>
<dbReference type="SUPFAM" id="SSF57850">
    <property type="entry name" value="RING/U-box"/>
    <property type="match status" value="1"/>
</dbReference>
<dbReference type="Gene3D" id="3.30.40.10">
    <property type="entry name" value="Zinc/RING finger domain, C3HC4 (zinc finger)"/>
    <property type="match status" value="1"/>
</dbReference>
<feature type="compositionally biased region" description="Polar residues" evidence="13">
    <location>
        <begin position="1312"/>
        <end position="1321"/>
    </location>
</feature>
<feature type="region of interest" description="Disordered" evidence="13">
    <location>
        <begin position="335"/>
        <end position="395"/>
    </location>
</feature>
<dbReference type="OrthoDB" id="426657at2759"/>
<protein>
    <recommendedName>
        <fullName evidence="3">RING-type E3 ubiquitin transferase</fullName>
        <ecNumber evidence="3">2.3.2.27</ecNumber>
    </recommendedName>
</protein>
<feature type="region of interest" description="Disordered" evidence="13">
    <location>
        <begin position="565"/>
        <end position="595"/>
    </location>
</feature>
<feature type="compositionally biased region" description="Basic residues" evidence="13">
    <location>
        <begin position="1444"/>
        <end position="1463"/>
    </location>
</feature>
<dbReference type="EC" id="2.3.2.27" evidence="3"/>
<feature type="compositionally biased region" description="Polar residues" evidence="13">
    <location>
        <begin position="1035"/>
        <end position="1048"/>
    </location>
</feature>
<reference evidence="16" key="1">
    <citation type="submission" date="2025-08" db="UniProtKB">
        <authorList>
            <consortium name="RefSeq"/>
        </authorList>
    </citation>
    <scope>IDENTIFICATION</scope>
    <source>
        <tissue evidence="16">Gonads</tissue>
    </source>
</reference>
<feature type="compositionally biased region" description="Basic and acidic residues" evidence="13">
    <location>
        <begin position="1378"/>
        <end position="1391"/>
    </location>
</feature>
<feature type="compositionally biased region" description="Low complexity" evidence="13">
    <location>
        <begin position="835"/>
        <end position="854"/>
    </location>
</feature>
<dbReference type="PROSITE" id="PS50089">
    <property type="entry name" value="ZF_RING_2"/>
    <property type="match status" value="1"/>
</dbReference>
<evidence type="ECO:0000256" key="12">
    <source>
        <dbReference type="SAM" id="Coils"/>
    </source>
</evidence>
<feature type="region of interest" description="Disordered" evidence="13">
    <location>
        <begin position="977"/>
        <end position="1597"/>
    </location>
</feature>
<feature type="region of interest" description="Disordered" evidence="13">
    <location>
        <begin position="1628"/>
        <end position="1671"/>
    </location>
</feature>
<evidence type="ECO:0000256" key="3">
    <source>
        <dbReference type="ARBA" id="ARBA00012483"/>
    </source>
</evidence>
<feature type="region of interest" description="Disordered" evidence="13">
    <location>
        <begin position="832"/>
        <end position="854"/>
    </location>
</feature>
<feature type="compositionally biased region" description="Low complexity" evidence="13">
    <location>
        <begin position="215"/>
        <end position="238"/>
    </location>
</feature>
<dbReference type="SMART" id="SM00184">
    <property type="entry name" value="RING"/>
    <property type="match status" value="1"/>
</dbReference>
<dbReference type="InterPro" id="IPR013083">
    <property type="entry name" value="Znf_RING/FYVE/PHD"/>
</dbReference>
<evidence type="ECO:0000256" key="6">
    <source>
        <dbReference type="ARBA" id="ARBA00022763"/>
    </source>
</evidence>
<feature type="coiled-coil region" evidence="12">
    <location>
        <begin position="124"/>
        <end position="194"/>
    </location>
</feature>
<feature type="compositionally biased region" description="Basic and acidic residues" evidence="13">
    <location>
        <begin position="1049"/>
        <end position="1066"/>
    </location>
</feature>
<dbReference type="Pfam" id="PF00097">
    <property type="entry name" value="zf-C3HC4"/>
    <property type="match status" value="1"/>
</dbReference>
<evidence type="ECO:0000256" key="2">
    <source>
        <dbReference type="ARBA" id="ARBA00004123"/>
    </source>
</evidence>
<feature type="compositionally biased region" description="Polar residues" evidence="13">
    <location>
        <begin position="1538"/>
        <end position="1549"/>
    </location>
</feature>
<dbReference type="InterPro" id="IPR018957">
    <property type="entry name" value="Znf_C3HC4_RING-type"/>
</dbReference>
<feature type="domain" description="RING-type" evidence="14">
    <location>
        <begin position="29"/>
        <end position="68"/>
    </location>
</feature>
<feature type="compositionally biased region" description="Basic and acidic residues" evidence="13">
    <location>
        <begin position="989"/>
        <end position="1001"/>
    </location>
</feature>
<evidence type="ECO:0000259" key="14">
    <source>
        <dbReference type="PROSITE" id="PS50089"/>
    </source>
</evidence>
<evidence type="ECO:0000256" key="7">
    <source>
        <dbReference type="ARBA" id="ARBA00022771"/>
    </source>
</evidence>
<feature type="compositionally biased region" description="Basic and acidic residues" evidence="13">
    <location>
        <begin position="263"/>
        <end position="274"/>
    </location>
</feature>
<dbReference type="CDD" id="cd22249">
    <property type="entry name" value="UDM1_RNF168_RNF169-like"/>
    <property type="match status" value="1"/>
</dbReference>
<name>A0A1S3JGN4_LINAN</name>
<sequence length="1671" mass="183503">MASGLKSSGGSGPDSSQKNDKTSFEDCVCPICLDILIRPITMPCGHELCMVCFQENVQETSLTCPMCRLRISSWARKAARHNRLVNEKRWRQIQRLFPKQVEKRLEGEDNEDDYLANTAVPLHLAQPGEIRKEYEEEMKKLEAERVRAAEEEEQASQSIIQKILEEEKRQAEERKRERERLASHDEELAKQLSEKIQHEQLDTPQVNSLLRHISGSRQSTRSHSSNSSRSGTPKNASKSSKKHNKNSSHTLDRFLTKGSNKSSGDDSKNKDKSSNVDAYPYACINPEDKPGERLLTAGDLHLNLDTCFSLPRSASGLSNSSTDSILTLSTASGVGSVAGQGTPRGTAGHGAPPRRIKTDQEASKGMSVGKSPRGMGLEEGLPKSGLLENSVPEGTGLGDSIRIVKVVVKPEMRKKMDAAQKGFKGSTGLKKHGEDPGQGGSHPGRSMSESDELLREMARASSGEEGSKGAKRSASAQSEDSISHELTHFKPIHGYPRTPPRRLPGGKVIEPSVIVCSPRNLSRAGSMGSPTENGDQSIMDPTSPIVKKRLQRLAEERQAQVQALSKATSTEISSSRINKEHSYSSPTKMIDHRHRKWRHQRETSSETVNMAKAEPAVEGSAVTTVATVATTTLRALCSKRDAPCAASSSSAAATTLAASGDGKGELQTAVRAINFDLSQQESLVHGDNTLIDLTTSNSGSRTLLPLVTNFDVLHDQDNFIVPHGLGESGSILGIANDSVVEAQETVSQRDPLTNVDSKRALHKQLGGQNKDKNNEHSLLKQDSSSMDKNHNFSVPQKGLQMASSTLRPVCPGSPVAAQLAGKHRLEKFRGDGAIQQKKSPQGGSSSSSTLVKLSPGKVYRMNRSLANKKLEKARDLKLGEINDEPVSLTRRPLHTEKEDALSSKNPQTEMKIKSLSDQKASLLAASGTESSNGTKIPKVVTTPLTPRKIAQRQRALAMKQDADHVTGVAVVRKRVFGSNEEEEEEEEDERHSLRSTTEKKASHERRHQIKISSELSGGGEDSGANDGVLSHVSLAETSLLDSGQTKCESSSHKELRSTHQSHRDVTSEYVSQVTKNDSNKRKTSAKEGSAVRSPNKQNESTPHKKSCRDRDKATAEEASPKNKASSSSSRKTSSRKRPAAREVTPSKKTSETSPNKIGQCDRNLRCKPQSDRKVSMRLQTQETTPTKPDASDVSRPVAADVPPFRNLRKRGKFLSDNFSESEADHVEDEEDQHIAAPNMRSLRSRNVDSTPSKTDAASTHSDTENGEDHPLVPPSMRSARSRQQEVTPGRSKITSRTKTSAEMSPSKLKRTTLGSESTSTGKGDADFQSKTDTNSRIERSDAEKTPKSRTVSQRGKSDSIKPFSSQSKMRSRGGEVTPSKREGSPLKDEAKLSFAKRLRKSSSVEVTNSKDAFSGRTLKHNTKTDSESDYHSSTDSEISFPKSASKKNSSHSNKRKETMKRKGKQSDSTQSKLMFISEQVETSTDDDFVTPNKKRKLVFGLTKGTEVASKRLTSQTKRNRRVQKNRALRSVDKDNPHESSSSTPIQPYTQKLRHGSKAVNSKSKLTSHSESQQWGMKGKGEEGMLIEEDEYESDEVGTATTVEDDDFTFALKLQKQFEYEARLNTTFHRSHGSGDEYKFRERRKGSTPVFSPVSTHTRSNDRKSRVRKKPV</sequence>
<keyword evidence="5" id="KW-0479">Metal-binding</keyword>
<feature type="compositionally biased region" description="Polar residues" evidence="13">
    <location>
        <begin position="1401"/>
        <end position="1411"/>
    </location>
</feature>
<dbReference type="Proteomes" id="UP000085678">
    <property type="component" value="Unplaced"/>
</dbReference>
<dbReference type="PANTHER" id="PTHR23328:SF0">
    <property type="entry name" value="RING-TYPE DOMAIN-CONTAINING PROTEIN"/>
    <property type="match status" value="1"/>
</dbReference>
<evidence type="ECO:0000256" key="5">
    <source>
        <dbReference type="ARBA" id="ARBA00022723"/>
    </source>
</evidence>
<feature type="region of interest" description="Disordered" evidence="13">
    <location>
        <begin position="214"/>
        <end position="288"/>
    </location>
</feature>
<feature type="compositionally biased region" description="Acidic residues" evidence="13">
    <location>
        <begin position="979"/>
        <end position="988"/>
    </location>
</feature>
<feature type="compositionally biased region" description="Polar residues" evidence="13">
    <location>
        <begin position="1177"/>
        <end position="1186"/>
    </location>
</feature>
<dbReference type="GeneID" id="106172924"/>
<evidence type="ECO:0000313" key="15">
    <source>
        <dbReference type="Proteomes" id="UP000085678"/>
    </source>
</evidence>
<dbReference type="GO" id="GO:0006302">
    <property type="term" value="P:double-strand break repair"/>
    <property type="evidence" value="ECO:0007669"/>
    <property type="project" value="TreeGrafter"/>
</dbReference>
<feature type="region of interest" description="Disordered" evidence="13">
    <location>
        <begin position="415"/>
        <end position="482"/>
    </location>
</feature>
<feature type="region of interest" description="Disordered" evidence="13">
    <location>
        <begin position="520"/>
        <end position="541"/>
    </location>
</feature>